<accession>A0A5B7J7G5</accession>
<reference evidence="2 3" key="1">
    <citation type="submission" date="2019-05" db="EMBL/GenBank/DDBJ databases">
        <title>Another draft genome of Portunus trituberculatus and its Hox gene families provides insights of decapod evolution.</title>
        <authorList>
            <person name="Jeong J.-H."/>
            <person name="Song I."/>
            <person name="Kim S."/>
            <person name="Choi T."/>
            <person name="Kim D."/>
            <person name="Ryu S."/>
            <person name="Kim W."/>
        </authorList>
    </citation>
    <scope>NUCLEOTIDE SEQUENCE [LARGE SCALE GENOMIC DNA]</scope>
    <source>
        <tissue evidence="2">Muscle</tissue>
    </source>
</reference>
<organism evidence="2 3">
    <name type="scientific">Portunus trituberculatus</name>
    <name type="common">Swimming crab</name>
    <name type="synonym">Neptunus trituberculatus</name>
    <dbReference type="NCBI Taxonomy" id="210409"/>
    <lineage>
        <taxon>Eukaryota</taxon>
        <taxon>Metazoa</taxon>
        <taxon>Ecdysozoa</taxon>
        <taxon>Arthropoda</taxon>
        <taxon>Crustacea</taxon>
        <taxon>Multicrustacea</taxon>
        <taxon>Malacostraca</taxon>
        <taxon>Eumalacostraca</taxon>
        <taxon>Eucarida</taxon>
        <taxon>Decapoda</taxon>
        <taxon>Pleocyemata</taxon>
        <taxon>Brachyura</taxon>
        <taxon>Eubrachyura</taxon>
        <taxon>Portunoidea</taxon>
        <taxon>Portunidae</taxon>
        <taxon>Portuninae</taxon>
        <taxon>Portunus</taxon>
    </lineage>
</organism>
<dbReference type="EMBL" id="VSRR010081156">
    <property type="protein sequence ID" value="MPC89477.1"/>
    <property type="molecule type" value="Genomic_DNA"/>
</dbReference>
<sequence>MAAIMVGRKAAPRRSPPRRSLGTPNSAAPLRLAWHLQTPLSTCIKRLISRQPAGGQETLSVPCEQTRHANTRLC</sequence>
<dbReference type="Proteomes" id="UP000324222">
    <property type="component" value="Unassembled WGS sequence"/>
</dbReference>
<name>A0A5B7J7G5_PORTR</name>
<dbReference type="AlphaFoldDB" id="A0A5B7J7G5"/>
<keyword evidence="3" id="KW-1185">Reference proteome</keyword>
<comment type="caution">
    <text evidence="2">The sequence shown here is derived from an EMBL/GenBank/DDBJ whole genome shotgun (WGS) entry which is preliminary data.</text>
</comment>
<protein>
    <submittedName>
        <fullName evidence="2">Uncharacterized protein</fullName>
    </submittedName>
</protein>
<proteinExistence type="predicted"/>
<evidence type="ECO:0000313" key="3">
    <source>
        <dbReference type="Proteomes" id="UP000324222"/>
    </source>
</evidence>
<evidence type="ECO:0000313" key="2">
    <source>
        <dbReference type="EMBL" id="MPC89477.1"/>
    </source>
</evidence>
<evidence type="ECO:0000256" key="1">
    <source>
        <dbReference type="SAM" id="MobiDB-lite"/>
    </source>
</evidence>
<gene>
    <name evidence="2" type="ORF">E2C01_084428</name>
</gene>
<feature type="region of interest" description="Disordered" evidence="1">
    <location>
        <begin position="1"/>
        <end position="26"/>
    </location>
</feature>